<reference evidence="1 2" key="1">
    <citation type="submission" date="2019-11" db="EMBL/GenBank/DDBJ databases">
        <title>Whole genome shotgun sequencing (WGS) data from Adlercreutzia equolifaciens ResAG-91, Eggerthella lenta MRI-F36, MRI-F37, MRI-F40, ResAG-49, ResAG-88, ResAG-121, ResAG-145, and Gordonibacter sp. ResAG-5, ResAG-26, ResAG-43, ResAG-50, ResAG-59.</title>
        <authorList>
            <person name="Stoll D.A."/>
            <person name="Danylec N."/>
            <person name="Franz C.M.A.P."/>
            <person name="Huch M."/>
        </authorList>
    </citation>
    <scope>NUCLEOTIDE SEQUENCE [LARGE SCALE GENOMIC DNA]</scope>
    <source>
        <strain evidence="1 2">ResAG-59</strain>
    </source>
</reference>
<comment type="caution">
    <text evidence="1">The sequence shown here is derived from an EMBL/GenBank/DDBJ whole genome shotgun (WGS) entry which is preliminary data.</text>
</comment>
<name>A0A6N8IJY2_9ACTN</name>
<accession>A0A6N8IJY2</accession>
<evidence type="ECO:0000313" key="2">
    <source>
        <dbReference type="Proteomes" id="UP000468327"/>
    </source>
</evidence>
<gene>
    <name evidence="1" type="ORF">GO738_12775</name>
</gene>
<organism evidence="1 2">
    <name type="scientific">Gordonibacter urolithinfaciens</name>
    <dbReference type="NCBI Taxonomy" id="1335613"/>
    <lineage>
        <taxon>Bacteria</taxon>
        <taxon>Bacillati</taxon>
        <taxon>Actinomycetota</taxon>
        <taxon>Coriobacteriia</taxon>
        <taxon>Eggerthellales</taxon>
        <taxon>Eggerthellaceae</taxon>
        <taxon>Gordonibacter</taxon>
    </lineage>
</organism>
<proteinExistence type="predicted"/>
<dbReference type="RefSeq" id="WP_092198811.1">
    <property type="nucleotide sequence ID" value="NZ_DBEZYS010000133.1"/>
</dbReference>
<dbReference type="Proteomes" id="UP000468327">
    <property type="component" value="Unassembled WGS sequence"/>
</dbReference>
<evidence type="ECO:0000313" key="1">
    <source>
        <dbReference type="EMBL" id="MVN16199.1"/>
    </source>
</evidence>
<sequence length="72" mass="7852">MESIIVACITGVVTLIGVILSNSKSRAVMEVKLDALTEKVEKHNQVLERTYALEQDMAVVKHDIESLKGKAG</sequence>
<keyword evidence="2" id="KW-1185">Reference proteome</keyword>
<dbReference type="AlphaFoldDB" id="A0A6N8IJY2"/>
<dbReference type="EMBL" id="WPOC01000026">
    <property type="protein sequence ID" value="MVN16199.1"/>
    <property type="molecule type" value="Genomic_DNA"/>
</dbReference>
<protein>
    <submittedName>
        <fullName evidence="1">Uncharacterized protein</fullName>
    </submittedName>
</protein>